<name>A0A2T5MG35_9GAMM</name>
<accession>A0A2T5MG35</accession>
<proteinExistence type="predicted"/>
<protein>
    <submittedName>
        <fullName evidence="2">DUF456 domain-containing protein</fullName>
    </submittedName>
</protein>
<comment type="caution">
    <text evidence="2">The sequence shown here is derived from an EMBL/GenBank/DDBJ whole genome shotgun (WGS) entry which is preliminary data.</text>
</comment>
<evidence type="ECO:0000313" key="3">
    <source>
        <dbReference type="Proteomes" id="UP000244248"/>
    </source>
</evidence>
<dbReference type="InterPro" id="IPR007403">
    <property type="entry name" value="DUF456"/>
</dbReference>
<feature type="transmembrane region" description="Helical" evidence="1">
    <location>
        <begin position="7"/>
        <end position="28"/>
    </location>
</feature>
<dbReference type="PANTHER" id="PTHR39165:SF1">
    <property type="entry name" value="DUF456 DOMAIN-CONTAINING PROTEIN"/>
    <property type="match status" value="1"/>
</dbReference>
<feature type="transmembrane region" description="Helical" evidence="1">
    <location>
        <begin position="55"/>
        <end position="77"/>
    </location>
</feature>
<reference evidence="2 3" key="1">
    <citation type="submission" date="2018-04" db="EMBL/GenBank/DDBJ databases">
        <title>Novel species isolated from glacier.</title>
        <authorList>
            <person name="Liu Q."/>
            <person name="Xin Y.-H."/>
        </authorList>
    </citation>
    <scope>NUCLEOTIDE SEQUENCE [LARGE SCALE GENOMIC DNA]</scope>
    <source>
        <strain evidence="2 3">GT1R17</strain>
    </source>
</reference>
<dbReference type="AlphaFoldDB" id="A0A2T5MG35"/>
<keyword evidence="3" id="KW-1185">Reference proteome</keyword>
<dbReference type="RefSeq" id="WP_107940352.1">
    <property type="nucleotide sequence ID" value="NZ_QANS01000003.1"/>
</dbReference>
<dbReference type="Pfam" id="PF04306">
    <property type="entry name" value="DUF456"/>
    <property type="match status" value="1"/>
</dbReference>
<evidence type="ECO:0000256" key="1">
    <source>
        <dbReference type="SAM" id="Phobius"/>
    </source>
</evidence>
<keyword evidence="1" id="KW-1133">Transmembrane helix</keyword>
<keyword evidence="1" id="KW-0472">Membrane</keyword>
<dbReference type="PANTHER" id="PTHR39165">
    <property type="entry name" value="IG HYPOTHETICAL 17883"/>
    <property type="match status" value="1"/>
</dbReference>
<evidence type="ECO:0000313" key="2">
    <source>
        <dbReference type="EMBL" id="PTU31541.1"/>
    </source>
</evidence>
<dbReference type="Proteomes" id="UP000244248">
    <property type="component" value="Unassembled WGS sequence"/>
</dbReference>
<feature type="transmembrane region" description="Helical" evidence="1">
    <location>
        <begin position="89"/>
        <end position="115"/>
    </location>
</feature>
<feature type="transmembrane region" description="Helical" evidence="1">
    <location>
        <begin position="135"/>
        <end position="162"/>
    </location>
</feature>
<dbReference type="OrthoDB" id="9808460at2"/>
<dbReference type="EMBL" id="QANS01000003">
    <property type="protein sequence ID" value="PTU31541.1"/>
    <property type="molecule type" value="Genomic_DNA"/>
</dbReference>
<organism evidence="2 3">
    <name type="scientific">Stenotrophobium rhamnosiphilum</name>
    <dbReference type="NCBI Taxonomy" id="2029166"/>
    <lineage>
        <taxon>Bacteria</taxon>
        <taxon>Pseudomonadati</taxon>
        <taxon>Pseudomonadota</taxon>
        <taxon>Gammaproteobacteria</taxon>
        <taxon>Nevskiales</taxon>
        <taxon>Nevskiaceae</taxon>
        <taxon>Stenotrophobium</taxon>
    </lineage>
</organism>
<keyword evidence="1" id="KW-0812">Transmembrane</keyword>
<gene>
    <name evidence="2" type="ORF">CJD38_09425</name>
</gene>
<sequence>MELLTILYVILAVGLVLGGLLGAIYPLLPGPPLVFAGLWLGAYADQYQHAGFKTLVVIAVLGGIGMLLDFVAASFGAKRVGASPQAITGAFLGTLVGLFFGIPGLIFGPFVGAVLGELYAQRSINQAAASGLGTWLGLLLGTIAKLVLSFMMIGVFALAWILSIA</sequence>